<dbReference type="GO" id="GO:0006406">
    <property type="term" value="P:mRNA export from nucleus"/>
    <property type="evidence" value="ECO:0007669"/>
    <property type="project" value="TreeGrafter"/>
</dbReference>
<dbReference type="OrthoDB" id="21502at2759"/>
<dbReference type="InterPro" id="IPR045107">
    <property type="entry name" value="SAC3/GANP/THP3"/>
</dbReference>
<dbReference type="PANTHER" id="PTHR12436">
    <property type="entry name" value="80 KDA MCM3-ASSOCIATED PROTEIN"/>
    <property type="match status" value="1"/>
</dbReference>
<evidence type="ECO:0000313" key="2">
    <source>
        <dbReference type="EMBL" id="KNC75129.1"/>
    </source>
</evidence>
<dbReference type="Pfam" id="PF03399">
    <property type="entry name" value="SAC3_GANP"/>
    <property type="match status" value="1"/>
</dbReference>
<sequence length="217" mass="24792">FVNDRFRAIRVDMSQQILEDTRAMRIYENIVRFHLHGSAVLSGSGNFEFKHNWDEMRKALMSLTAAYDNYRGLHSNNTCVSRYEPQMQSVLILLSIIDWSTGKMLSAFDTNTMPQFVRFTTEVELAIRISCAVRNYDYYGFFRLCGEADYITLCALHPIIDHVRSLGLKVIHGSFGDGKIPLADLVRTMKFNSQVDAQAFVENHGLSVHAETVARNE</sequence>
<reference evidence="2 3" key="1">
    <citation type="submission" date="2011-02" db="EMBL/GenBank/DDBJ databases">
        <title>The Genome Sequence of Sphaeroforma arctica JP610.</title>
        <authorList>
            <consortium name="The Broad Institute Genome Sequencing Platform"/>
            <person name="Russ C."/>
            <person name="Cuomo C."/>
            <person name="Young S.K."/>
            <person name="Zeng Q."/>
            <person name="Gargeya S."/>
            <person name="Alvarado L."/>
            <person name="Berlin A."/>
            <person name="Chapman S.B."/>
            <person name="Chen Z."/>
            <person name="Freedman E."/>
            <person name="Gellesch M."/>
            <person name="Goldberg J."/>
            <person name="Griggs A."/>
            <person name="Gujja S."/>
            <person name="Heilman E."/>
            <person name="Heiman D."/>
            <person name="Howarth C."/>
            <person name="Mehta T."/>
            <person name="Neiman D."/>
            <person name="Pearson M."/>
            <person name="Roberts A."/>
            <person name="Saif S."/>
            <person name="Shea T."/>
            <person name="Shenoy N."/>
            <person name="Sisk P."/>
            <person name="Stolte C."/>
            <person name="Sykes S."/>
            <person name="White J."/>
            <person name="Yandava C."/>
            <person name="Burger G."/>
            <person name="Gray M.W."/>
            <person name="Holland P.W.H."/>
            <person name="King N."/>
            <person name="Lang F.B.F."/>
            <person name="Roger A.J."/>
            <person name="Ruiz-Trillo I."/>
            <person name="Haas B."/>
            <person name="Nusbaum C."/>
            <person name="Birren B."/>
        </authorList>
    </citation>
    <scope>NUCLEOTIDE SEQUENCE [LARGE SCALE GENOMIC DNA]</scope>
    <source>
        <strain evidence="2 3">JP610</strain>
    </source>
</reference>
<accession>A0A0L0FEE1</accession>
<feature type="non-terminal residue" evidence="2">
    <location>
        <position position="217"/>
    </location>
</feature>
<feature type="domain" description="SAC3/GANP/THP3 conserved" evidence="1">
    <location>
        <begin position="1"/>
        <end position="209"/>
    </location>
</feature>
<dbReference type="GO" id="GO:0070390">
    <property type="term" value="C:transcription export complex 2"/>
    <property type="evidence" value="ECO:0007669"/>
    <property type="project" value="TreeGrafter"/>
</dbReference>
<dbReference type="eggNOG" id="KOG1860">
    <property type="taxonomic scope" value="Eukaryota"/>
</dbReference>
<dbReference type="EMBL" id="KQ243830">
    <property type="protein sequence ID" value="KNC75129.1"/>
    <property type="molecule type" value="Genomic_DNA"/>
</dbReference>
<dbReference type="STRING" id="667725.A0A0L0FEE1"/>
<dbReference type="Proteomes" id="UP000054560">
    <property type="component" value="Unassembled WGS sequence"/>
</dbReference>
<proteinExistence type="predicted"/>
<dbReference type="PANTHER" id="PTHR12436:SF3">
    <property type="entry name" value="GERMINAL-CENTER ASSOCIATED NUCLEAR PROTEIN"/>
    <property type="match status" value="1"/>
</dbReference>
<feature type="non-terminal residue" evidence="2">
    <location>
        <position position="1"/>
    </location>
</feature>
<dbReference type="GeneID" id="25912842"/>
<organism evidence="2 3">
    <name type="scientific">Sphaeroforma arctica JP610</name>
    <dbReference type="NCBI Taxonomy" id="667725"/>
    <lineage>
        <taxon>Eukaryota</taxon>
        <taxon>Ichthyosporea</taxon>
        <taxon>Ichthyophonida</taxon>
        <taxon>Sphaeroforma</taxon>
    </lineage>
</organism>
<name>A0A0L0FEE1_9EUKA</name>
<keyword evidence="3" id="KW-1185">Reference proteome</keyword>
<dbReference type="InterPro" id="IPR005062">
    <property type="entry name" value="SAC3/GANP/THP3_conserved"/>
</dbReference>
<gene>
    <name evidence="2" type="ORF">SARC_12338</name>
</gene>
<protein>
    <recommendedName>
        <fullName evidence="1">SAC3/GANP/THP3 conserved domain-containing protein</fullName>
    </recommendedName>
</protein>
<dbReference type="AlphaFoldDB" id="A0A0L0FEE1"/>
<dbReference type="GO" id="GO:0005737">
    <property type="term" value="C:cytoplasm"/>
    <property type="evidence" value="ECO:0007669"/>
    <property type="project" value="TreeGrafter"/>
</dbReference>
<dbReference type="RefSeq" id="XP_014149031.1">
    <property type="nucleotide sequence ID" value="XM_014293556.1"/>
</dbReference>
<dbReference type="Gene3D" id="1.25.40.990">
    <property type="match status" value="1"/>
</dbReference>
<evidence type="ECO:0000313" key="3">
    <source>
        <dbReference type="Proteomes" id="UP000054560"/>
    </source>
</evidence>
<evidence type="ECO:0000259" key="1">
    <source>
        <dbReference type="Pfam" id="PF03399"/>
    </source>
</evidence>